<evidence type="ECO:0000313" key="2">
    <source>
        <dbReference type="Proteomes" id="UP000494109"/>
    </source>
</evidence>
<dbReference type="AlphaFoldDB" id="A0A6P3BZG2"/>
<organism evidence="1 2">
    <name type="scientific">Burkholderia contaminans</name>
    <dbReference type="NCBI Taxonomy" id="488447"/>
    <lineage>
        <taxon>Bacteria</taxon>
        <taxon>Pseudomonadati</taxon>
        <taxon>Pseudomonadota</taxon>
        <taxon>Betaproteobacteria</taxon>
        <taxon>Burkholderiales</taxon>
        <taxon>Burkholderiaceae</taxon>
        <taxon>Burkholderia</taxon>
        <taxon>Burkholderia cepacia complex</taxon>
    </lineage>
</organism>
<accession>A0A6P3BZG2</accession>
<gene>
    <name evidence="1" type="ORF">BCO71033_07052</name>
</gene>
<name>A0A6P3BZG2_9BURK</name>
<dbReference type="Proteomes" id="UP000494109">
    <property type="component" value="Unassembled WGS sequence"/>
</dbReference>
<sequence>MHPPNRRIVTGRIPHPVLARPSVFRGLAQQRVTGPLQLNPPANGSVIRVTDIPSDAMLK</sequence>
<dbReference type="EMBL" id="CABVQS010000049">
    <property type="protein sequence ID" value="VWD64193.1"/>
    <property type="molecule type" value="Genomic_DNA"/>
</dbReference>
<protein>
    <submittedName>
        <fullName evidence="1">Uncharacterized protein</fullName>
    </submittedName>
</protein>
<reference evidence="1 2" key="1">
    <citation type="submission" date="2019-09" db="EMBL/GenBank/DDBJ databases">
        <authorList>
            <person name="Depoorter E."/>
        </authorList>
    </citation>
    <scope>NUCLEOTIDE SEQUENCE [LARGE SCALE GENOMIC DNA]</scope>
    <source>
        <strain evidence="1">R-71033</strain>
    </source>
</reference>
<proteinExistence type="predicted"/>
<evidence type="ECO:0000313" key="1">
    <source>
        <dbReference type="EMBL" id="VWD64193.1"/>
    </source>
</evidence>